<gene>
    <name evidence="2" type="ORF">E2553_39970</name>
</gene>
<feature type="region of interest" description="Disordered" evidence="1">
    <location>
        <begin position="86"/>
        <end position="105"/>
    </location>
</feature>
<dbReference type="Proteomes" id="UP000297385">
    <property type="component" value="Unassembled WGS sequence"/>
</dbReference>
<accession>A0A4Y8MJI4</accession>
<organism evidence="2 3">
    <name type="scientific">Paraburkholderia dipogonis</name>
    <dbReference type="NCBI Taxonomy" id="1211383"/>
    <lineage>
        <taxon>Bacteria</taxon>
        <taxon>Pseudomonadati</taxon>
        <taxon>Pseudomonadota</taxon>
        <taxon>Betaproteobacteria</taxon>
        <taxon>Burkholderiales</taxon>
        <taxon>Burkholderiaceae</taxon>
        <taxon>Paraburkholderia</taxon>
    </lineage>
</organism>
<evidence type="ECO:0000313" key="2">
    <source>
        <dbReference type="EMBL" id="TFE37601.1"/>
    </source>
</evidence>
<sequence>MELHGRTLLAVADASRIADWVTSACTDDTGAADLKCANATARQIIVQSGGQFPVAGVVVEKSEVTFDVVGPPFPSTEIRPGPYAAVPGSPQTAKWSSEPGKEDIGRECEQPKTWNYKISEVPKAQCREKPAAGLTCKVYKRTALLDYVFSDGVTVVSRDVGPNAKCQLSDALLERLVANDSASRLTRTYQGTSTSSTTTSVARIAGTTEAMFVACTGIHLDPHDPLAWPKAAGKAYRDLLATGQKRNALIDAWVREGGYYEIPKPGATRRWKKCTGP</sequence>
<evidence type="ECO:0000313" key="3">
    <source>
        <dbReference type="Proteomes" id="UP000297385"/>
    </source>
</evidence>
<protein>
    <submittedName>
        <fullName evidence="2">Uncharacterized protein</fullName>
    </submittedName>
</protein>
<reference evidence="2 3" key="1">
    <citation type="submission" date="2019-03" db="EMBL/GenBank/DDBJ databases">
        <title>Complete Genome Sequence of Paraburkholderia dipogonis ICMP 19430T, a Nitrogen-fixing Symbiont of the South African Invasive Legume Dipogon lignosus in New Zealand.</title>
        <authorList>
            <person name="De Meyer S.E."/>
        </authorList>
    </citation>
    <scope>NUCLEOTIDE SEQUENCE [LARGE SCALE GENOMIC DNA]</scope>
    <source>
        <strain evidence="2 3">ICMP 19430</strain>
    </source>
</reference>
<dbReference type="EMBL" id="SNVI01000005">
    <property type="protein sequence ID" value="TFE37601.1"/>
    <property type="molecule type" value="Genomic_DNA"/>
</dbReference>
<name>A0A4Y8MJI4_9BURK</name>
<comment type="caution">
    <text evidence="2">The sequence shown here is derived from an EMBL/GenBank/DDBJ whole genome shotgun (WGS) entry which is preliminary data.</text>
</comment>
<proteinExistence type="predicted"/>
<evidence type="ECO:0000256" key="1">
    <source>
        <dbReference type="SAM" id="MobiDB-lite"/>
    </source>
</evidence>
<dbReference type="AlphaFoldDB" id="A0A4Y8MJI4"/>
<dbReference type="RefSeq" id="WP_134466124.1">
    <property type="nucleotide sequence ID" value="NZ_JBHMFL010000137.1"/>
</dbReference>
<dbReference type="GeneID" id="97309424"/>